<dbReference type="InterPro" id="IPR013155">
    <property type="entry name" value="M/V/L/I-tRNA-synth_anticd-bd"/>
</dbReference>
<keyword evidence="11 14" id="KW-0030">Aminoacyl-tRNA synthetase</keyword>
<evidence type="ECO:0000256" key="10">
    <source>
        <dbReference type="ARBA" id="ARBA00022917"/>
    </source>
</evidence>
<evidence type="ECO:0000256" key="1">
    <source>
        <dbReference type="ARBA" id="ARBA00004496"/>
    </source>
</evidence>
<dbReference type="GO" id="GO:0000049">
    <property type="term" value="F:tRNA binding"/>
    <property type="evidence" value="ECO:0007669"/>
    <property type="project" value="InterPro"/>
</dbReference>
<dbReference type="AlphaFoldDB" id="A0A6G7VB07"/>
<dbReference type="Gene3D" id="1.10.730.20">
    <property type="match status" value="1"/>
</dbReference>
<comment type="catalytic activity">
    <reaction evidence="13 14">
        <text>tRNA(Ile) + L-isoleucine + ATP = L-isoleucyl-tRNA(Ile) + AMP + diphosphate</text>
        <dbReference type="Rhea" id="RHEA:11060"/>
        <dbReference type="Rhea" id="RHEA-COMP:9666"/>
        <dbReference type="Rhea" id="RHEA-COMP:9695"/>
        <dbReference type="ChEBI" id="CHEBI:30616"/>
        <dbReference type="ChEBI" id="CHEBI:33019"/>
        <dbReference type="ChEBI" id="CHEBI:58045"/>
        <dbReference type="ChEBI" id="CHEBI:78442"/>
        <dbReference type="ChEBI" id="CHEBI:78528"/>
        <dbReference type="ChEBI" id="CHEBI:456215"/>
        <dbReference type="EC" id="6.1.1.5"/>
    </reaction>
</comment>
<dbReference type="Gene3D" id="3.90.740.10">
    <property type="entry name" value="Valyl/Leucyl/Isoleucyl-tRNA synthetase, editing domain"/>
    <property type="match status" value="1"/>
</dbReference>
<feature type="binding site" evidence="14">
    <location>
        <position position="566"/>
    </location>
    <ligand>
        <name>L-isoleucyl-5'-AMP</name>
        <dbReference type="ChEBI" id="CHEBI:178002"/>
    </ligand>
</feature>
<dbReference type="EC" id="6.1.1.5" evidence="14"/>
<dbReference type="SUPFAM" id="SSF47323">
    <property type="entry name" value="Anticodon-binding domain of a subclass of class I aminoacyl-tRNA synthetases"/>
    <property type="match status" value="1"/>
</dbReference>
<dbReference type="InterPro" id="IPR002301">
    <property type="entry name" value="Ile-tRNA-ligase"/>
</dbReference>
<dbReference type="Proteomes" id="UP000502699">
    <property type="component" value="Chromosome"/>
</dbReference>
<evidence type="ECO:0000256" key="3">
    <source>
        <dbReference type="ARBA" id="ARBA00011245"/>
    </source>
</evidence>
<dbReference type="GO" id="GO:0005829">
    <property type="term" value="C:cytosol"/>
    <property type="evidence" value="ECO:0007669"/>
    <property type="project" value="TreeGrafter"/>
</dbReference>
<evidence type="ECO:0000313" key="18">
    <source>
        <dbReference type="EMBL" id="QIK37249.1"/>
    </source>
</evidence>
<dbReference type="PRINTS" id="PR00984">
    <property type="entry name" value="TRNASYNTHILE"/>
</dbReference>
<keyword evidence="5 14" id="KW-0436">Ligase</keyword>
<dbReference type="Pfam" id="PF08264">
    <property type="entry name" value="Anticodon_1"/>
    <property type="match status" value="1"/>
</dbReference>
<keyword evidence="19" id="KW-1185">Reference proteome</keyword>
<evidence type="ECO:0000256" key="13">
    <source>
        <dbReference type="ARBA" id="ARBA00048359"/>
    </source>
</evidence>
<evidence type="ECO:0000256" key="14">
    <source>
        <dbReference type="HAMAP-Rule" id="MF_02002"/>
    </source>
</evidence>
<dbReference type="EMBL" id="CP048029">
    <property type="protein sequence ID" value="QIK37249.1"/>
    <property type="molecule type" value="Genomic_DNA"/>
</dbReference>
<dbReference type="GO" id="GO:0008270">
    <property type="term" value="F:zinc ion binding"/>
    <property type="evidence" value="ECO:0007669"/>
    <property type="project" value="UniProtKB-UniRule"/>
</dbReference>
<dbReference type="CDD" id="cd07960">
    <property type="entry name" value="Anticodon_Ia_Ile_BEm"/>
    <property type="match status" value="1"/>
</dbReference>
<dbReference type="SUPFAM" id="SSF50677">
    <property type="entry name" value="ValRS/IleRS/LeuRS editing domain"/>
    <property type="match status" value="1"/>
</dbReference>
<feature type="binding site" evidence="14">
    <location>
        <position position="905"/>
    </location>
    <ligand>
        <name>Zn(2+)</name>
        <dbReference type="ChEBI" id="CHEBI:29105"/>
    </ligand>
</feature>
<dbReference type="FunFam" id="3.40.50.620:FF:000048">
    <property type="entry name" value="Isoleucine--tRNA ligase"/>
    <property type="match status" value="1"/>
</dbReference>
<dbReference type="InterPro" id="IPR023585">
    <property type="entry name" value="Ile-tRNA-ligase_type1"/>
</dbReference>
<dbReference type="GO" id="GO:0006428">
    <property type="term" value="P:isoleucyl-tRNA aminoacylation"/>
    <property type="evidence" value="ECO:0007669"/>
    <property type="project" value="UniProtKB-UniRule"/>
</dbReference>
<comment type="function">
    <text evidence="12 14">Catalyzes the attachment of isoleucine to tRNA(Ile). As IleRS can inadvertently accommodate and process structurally similar amino acids such as valine, to avoid such errors it has two additional distinct tRNA(Ile)-dependent editing activities. One activity is designated as 'pretransfer' editing and involves the hydrolysis of activated Val-AMP. The other activity is designated 'posttransfer' editing and involves deacylation of mischarged Val-tRNA(Ile).</text>
</comment>
<keyword evidence="6 14" id="KW-0479">Metal-binding</keyword>
<dbReference type="Pfam" id="PF00133">
    <property type="entry name" value="tRNA-synt_1"/>
    <property type="match status" value="1"/>
</dbReference>
<dbReference type="PANTHER" id="PTHR42765:SF1">
    <property type="entry name" value="ISOLEUCINE--TRNA LIGASE, MITOCHONDRIAL"/>
    <property type="match status" value="1"/>
</dbReference>
<feature type="domain" description="Methionyl/Valyl/Leucyl/Isoleucyl-tRNA synthetase anticodon-binding" evidence="17">
    <location>
        <begin position="690"/>
        <end position="840"/>
    </location>
</feature>
<dbReference type="InterPro" id="IPR010663">
    <property type="entry name" value="Znf_FPG/IleRS"/>
</dbReference>
<proteinExistence type="inferred from homology"/>
<keyword evidence="10 14" id="KW-0648">Protein biosynthesis</keyword>
<dbReference type="CDD" id="cd00818">
    <property type="entry name" value="IleRS_core"/>
    <property type="match status" value="1"/>
</dbReference>
<dbReference type="FunFam" id="3.40.50.620:FF:000042">
    <property type="entry name" value="Isoleucine--tRNA ligase"/>
    <property type="match status" value="1"/>
</dbReference>
<dbReference type="InterPro" id="IPR033708">
    <property type="entry name" value="Anticodon_Ile_BEm"/>
</dbReference>
<dbReference type="GO" id="GO:0005524">
    <property type="term" value="F:ATP binding"/>
    <property type="evidence" value="ECO:0007669"/>
    <property type="project" value="UniProtKB-UniRule"/>
</dbReference>
<dbReference type="GO" id="GO:0002161">
    <property type="term" value="F:aminoacyl-tRNA deacylase activity"/>
    <property type="evidence" value="ECO:0007669"/>
    <property type="project" value="InterPro"/>
</dbReference>
<feature type="short sequence motif" description="'HIGH' region" evidence="14">
    <location>
        <begin position="58"/>
        <end position="68"/>
    </location>
</feature>
<dbReference type="FunFam" id="1.10.730.20:FF:000001">
    <property type="entry name" value="Isoleucine--tRNA ligase"/>
    <property type="match status" value="1"/>
</dbReference>
<reference evidence="19" key="1">
    <citation type="submission" date="2020-01" db="EMBL/GenBank/DDBJ databases">
        <title>Caldichromatium gen. nov., sp. nov., a thermophilic purple sulfur bacterium member of the family Chromatiaceae isolated from Nakabusa hot spring, Japan.</title>
        <authorList>
            <person name="Saini M.K."/>
            <person name="Hanada S."/>
            <person name="Tank M."/>
        </authorList>
    </citation>
    <scope>NUCLEOTIDE SEQUENCE [LARGE SCALE GENOMIC DNA]</scope>
    <source>
        <strain evidence="19">No.7</strain>
    </source>
</reference>
<evidence type="ECO:0000256" key="9">
    <source>
        <dbReference type="ARBA" id="ARBA00022840"/>
    </source>
</evidence>
<dbReference type="GO" id="GO:0004822">
    <property type="term" value="F:isoleucine-tRNA ligase activity"/>
    <property type="evidence" value="ECO:0007669"/>
    <property type="project" value="UniProtKB-UniRule"/>
</dbReference>
<evidence type="ECO:0000256" key="11">
    <source>
        <dbReference type="ARBA" id="ARBA00023146"/>
    </source>
</evidence>
<keyword evidence="7 14" id="KW-0547">Nucleotide-binding</keyword>
<feature type="binding site" evidence="14">
    <location>
        <position position="610"/>
    </location>
    <ligand>
        <name>ATP</name>
        <dbReference type="ChEBI" id="CHEBI:30616"/>
    </ligand>
</feature>
<keyword evidence="9 14" id="KW-0067">ATP-binding</keyword>
<dbReference type="PANTHER" id="PTHR42765">
    <property type="entry name" value="SOLEUCYL-TRNA SYNTHETASE"/>
    <property type="match status" value="1"/>
</dbReference>
<evidence type="ECO:0000256" key="4">
    <source>
        <dbReference type="ARBA" id="ARBA00022490"/>
    </source>
</evidence>
<dbReference type="InterPro" id="IPR001412">
    <property type="entry name" value="aa-tRNA-synth_I_CS"/>
</dbReference>
<organism evidence="18 19">
    <name type="scientific">Caldichromatium japonicum</name>
    <dbReference type="NCBI Taxonomy" id="2699430"/>
    <lineage>
        <taxon>Bacteria</taxon>
        <taxon>Pseudomonadati</taxon>
        <taxon>Pseudomonadota</taxon>
        <taxon>Gammaproteobacteria</taxon>
        <taxon>Chromatiales</taxon>
        <taxon>Chromatiaceae</taxon>
        <taxon>Caldichromatium</taxon>
    </lineage>
</organism>
<dbReference type="RefSeq" id="WP_166270018.1">
    <property type="nucleotide sequence ID" value="NZ_CP048029.1"/>
</dbReference>
<evidence type="ECO:0000259" key="16">
    <source>
        <dbReference type="Pfam" id="PF06827"/>
    </source>
</evidence>
<dbReference type="HAMAP" id="MF_02002">
    <property type="entry name" value="Ile_tRNA_synth_type1"/>
    <property type="match status" value="1"/>
</dbReference>
<feature type="binding site" evidence="14">
    <location>
        <position position="928"/>
    </location>
    <ligand>
        <name>Zn(2+)</name>
        <dbReference type="ChEBI" id="CHEBI:29105"/>
    </ligand>
</feature>
<comment type="domain">
    <text evidence="14">IleRS has two distinct active sites: one for aminoacylation and one for editing. The misactivated valine is translocated from the active site to the editing site, which sterically excludes the correctly activated isoleucine. The single editing site contains two valyl binding pockets, one specific for each substrate (Val-AMP or Val-tRNA(Ile)).</text>
</comment>
<dbReference type="InterPro" id="IPR009080">
    <property type="entry name" value="tRNAsynth_Ia_anticodon-bd"/>
</dbReference>
<dbReference type="Pfam" id="PF06827">
    <property type="entry name" value="zf-FPG_IleRS"/>
    <property type="match status" value="1"/>
</dbReference>
<dbReference type="InterPro" id="IPR014729">
    <property type="entry name" value="Rossmann-like_a/b/a_fold"/>
</dbReference>
<dbReference type="InterPro" id="IPR050081">
    <property type="entry name" value="Ile-tRNA_ligase"/>
</dbReference>
<feature type="domain" description="Aminoacyl-tRNA synthetase class Ia" evidence="15">
    <location>
        <begin position="28"/>
        <end position="645"/>
    </location>
</feature>
<comment type="subunit">
    <text evidence="3 14">Monomer.</text>
</comment>
<gene>
    <name evidence="14 18" type="primary">ileS</name>
    <name evidence="18" type="ORF">GWK36_03750</name>
</gene>
<feature type="binding site" evidence="14">
    <location>
        <position position="908"/>
    </location>
    <ligand>
        <name>Zn(2+)</name>
        <dbReference type="ChEBI" id="CHEBI:29105"/>
    </ligand>
</feature>
<feature type="binding site" evidence="14">
    <location>
        <position position="925"/>
    </location>
    <ligand>
        <name>Zn(2+)</name>
        <dbReference type="ChEBI" id="CHEBI:29105"/>
    </ligand>
</feature>
<keyword evidence="8 14" id="KW-0862">Zinc</keyword>
<evidence type="ECO:0000259" key="17">
    <source>
        <dbReference type="Pfam" id="PF08264"/>
    </source>
</evidence>
<dbReference type="PROSITE" id="PS00178">
    <property type="entry name" value="AA_TRNA_LIGASE_I"/>
    <property type="match status" value="1"/>
</dbReference>
<evidence type="ECO:0000313" key="19">
    <source>
        <dbReference type="Proteomes" id="UP000502699"/>
    </source>
</evidence>
<comment type="cofactor">
    <cofactor evidence="14">
        <name>Zn(2+)</name>
        <dbReference type="ChEBI" id="CHEBI:29105"/>
    </cofactor>
    <text evidence="14">Binds 1 zinc ion per subunit.</text>
</comment>
<accession>A0A6G7VB07</accession>
<keyword evidence="4 14" id="KW-0963">Cytoplasm</keyword>
<feature type="short sequence motif" description="'KMSKS' region" evidence="14">
    <location>
        <begin position="607"/>
        <end position="611"/>
    </location>
</feature>
<comment type="subcellular location">
    <subcellularLocation>
        <location evidence="1 14">Cytoplasm</location>
    </subcellularLocation>
</comment>
<name>A0A6G7VB07_9GAMM</name>
<dbReference type="InterPro" id="IPR002300">
    <property type="entry name" value="aa-tRNA-synth_Ia"/>
</dbReference>
<dbReference type="KEGG" id="cjap:GWK36_03750"/>
<sequence>MTDYKHTLNLPQTDFAMKANLPQREPEILSRWEALDVYSRIRQARAGCPSFILHDGPPYANGEIHIGHAVNKVLKDIIIKSRTLDGFDAPFVPGWDCHGLPIELQVEKQHGKPGQRLSPAEFRAACRAYAASQVDRQRTDFKRLGVLGDWERPYLTMDFAFEAEIIRALGRIIANGHLQRGEKPVHWCIDCGSALAEAEVEYTDKSSIAIDVRFPAVDPAAIEARCHGTPTGCGTGPVSVAIWTTTPWTLPANQAVALNPELDYALVEAVCERGHARFLLAEGLVKDCMDRWAIQDYRVVGYGRGSAFEGVLLHHPFYERQVPIILGEHVTLDAGTGAVHTAPGHGLEDYLVGARYGLPVDNPVGPDGRFLPGTPLFGGENVFRANEHVVEVLKQTGNLILESRITHSYPHCWRHKTPIIFRATPQWFISMDRQGLREAALREINQVRWLPDWGKTRIEAMVRNRPDWCISRQRTWGVPIPLFMHKKTGELHPRTLELIKLVAKRVEKAGIDAWFELEPVDLLGDEGVLYDKVHDTLDVWFDSGVTHACVLEQRAGLRVPADLYLEGSDQHRGWFQSSLMTAVAMRGAAPYREVLTHGFTVDAKGEKMSKSKGNVVSPQAVMQTLGADVLRLWVAATDYRGEMSVSDEILRRIADAYRRIRNTARFLLANLAGFDPEKDLLPPEQMLAFDRWAVDRAHQLQEEVIAAYSDYQFHLICQKIQQFCVVDLGGLYLDVIKDRQYTTQPNSLPRRSCQTAMYHLIEAMSRWLAPILSFTADEIWLAIPGKRSATILTETWYGGLFRLAPDEPLDRGFWDQAIAARAALGPALEEARRAGSIGSSLAAELDLYCSAPLLELLQRLGNELRFLLIVSAVRLHPLAARPADAAETEIEGLAVRVSASAHPKCVRCWHHRPDVGQNPEHPELCGRCVENVAGPGEVRRFV</sequence>
<dbReference type="Gene3D" id="3.40.50.620">
    <property type="entry name" value="HUPs"/>
    <property type="match status" value="2"/>
</dbReference>
<evidence type="ECO:0000256" key="7">
    <source>
        <dbReference type="ARBA" id="ARBA00022741"/>
    </source>
</evidence>
<comment type="similarity">
    <text evidence="2 14">Belongs to the class-I aminoacyl-tRNA synthetase family. IleS type 1 subfamily.</text>
</comment>
<dbReference type="NCBIfam" id="TIGR00392">
    <property type="entry name" value="ileS"/>
    <property type="match status" value="1"/>
</dbReference>
<dbReference type="InterPro" id="IPR009008">
    <property type="entry name" value="Val/Leu/Ile-tRNA-synth_edit"/>
</dbReference>
<feature type="domain" description="Zinc finger FPG/IleRS-type" evidence="16">
    <location>
        <begin position="904"/>
        <end position="930"/>
    </location>
</feature>
<evidence type="ECO:0000256" key="8">
    <source>
        <dbReference type="ARBA" id="ARBA00022833"/>
    </source>
</evidence>
<protein>
    <recommendedName>
        <fullName evidence="14">Isoleucine--tRNA ligase</fullName>
        <ecNumber evidence="14">6.1.1.5</ecNumber>
    </recommendedName>
    <alternativeName>
        <fullName evidence="14">Isoleucyl-tRNA synthetase</fullName>
        <shortName evidence="14">IleRS</shortName>
    </alternativeName>
</protein>
<evidence type="ECO:0000256" key="6">
    <source>
        <dbReference type="ARBA" id="ARBA00022723"/>
    </source>
</evidence>
<evidence type="ECO:0000256" key="12">
    <source>
        <dbReference type="ARBA" id="ARBA00025217"/>
    </source>
</evidence>
<dbReference type="SUPFAM" id="SSF52374">
    <property type="entry name" value="Nucleotidylyl transferase"/>
    <property type="match status" value="1"/>
</dbReference>
<evidence type="ECO:0000259" key="15">
    <source>
        <dbReference type="Pfam" id="PF00133"/>
    </source>
</evidence>
<evidence type="ECO:0000256" key="5">
    <source>
        <dbReference type="ARBA" id="ARBA00022598"/>
    </source>
</evidence>
<evidence type="ECO:0000256" key="2">
    <source>
        <dbReference type="ARBA" id="ARBA00006887"/>
    </source>
</evidence>